<gene>
    <name evidence="1" type="ORF">SAMN05421863_100883</name>
</gene>
<sequence>MARPLRIKFAGTLYHVTARGNARENIYHDDIDRQQFLLLLQNTVNRYDW</sequence>
<protein>
    <recommendedName>
        <fullName evidence="3">Transposase</fullName>
    </recommendedName>
</protein>
<reference evidence="2" key="1">
    <citation type="submission" date="2016-10" db="EMBL/GenBank/DDBJ databases">
        <authorList>
            <person name="Varghese N."/>
            <person name="Submissions S."/>
        </authorList>
    </citation>
    <scope>NUCLEOTIDE SEQUENCE [LARGE SCALE GENOMIC DNA]</scope>
    <source>
        <strain evidence="2">Nm44</strain>
    </source>
</reference>
<evidence type="ECO:0000313" key="2">
    <source>
        <dbReference type="Proteomes" id="UP000183287"/>
    </source>
</evidence>
<dbReference type="RefSeq" id="WP_218152002.1">
    <property type="nucleotide sequence ID" value="NZ_FOUB01000008.1"/>
</dbReference>
<evidence type="ECO:0008006" key="3">
    <source>
        <dbReference type="Google" id="ProtNLM"/>
    </source>
</evidence>
<name>A0A1I4M560_9PROT</name>
<dbReference type="AlphaFoldDB" id="A0A1I4M560"/>
<dbReference type="EMBL" id="FOUB01000008">
    <property type="protein sequence ID" value="SFL98316.1"/>
    <property type="molecule type" value="Genomic_DNA"/>
</dbReference>
<proteinExistence type="predicted"/>
<evidence type="ECO:0000313" key="1">
    <source>
        <dbReference type="EMBL" id="SFL98316.1"/>
    </source>
</evidence>
<dbReference type="Proteomes" id="UP000183287">
    <property type="component" value="Unassembled WGS sequence"/>
</dbReference>
<organism evidence="1 2">
    <name type="scientific">Nitrosomonas communis</name>
    <dbReference type="NCBI Taxonomy" id="44574"/>
    <lineage>
        <taxon>Bacteria</taxon>
        <taxon>Pseudomonadati</taxon>
        <taxon>Pseudomonadota</taxon>
        <taxon>Betaproteobacteria</taxon>
        <taxon>Nitrosomonadales</taxon>
        <taxon>Nitrosomonadaceae</taxon>
        <taxon>Nitrosomonas</taxon>
    </lineage>
</organism>
<keyword evidence="2" id="KW-1185">Reference proteome</keyword>
<accession>A0A1I4M560</accession>